<dbReference type="EMBL" id="PISJ01000013">
    <property type="protein sequence ID" value="PKF33391.1"/>
    <property type="molecule type" value="Genomic_DNA"/>
</dbReference>
<dbReference type="AlphaFoldDB" id="A0A2N0WES6"/>
<name>A0A2N0WES6_9GAMM</name>
<evidence type="ECO:0000313" key="2">
    <source>
        <dbReference type="Proteomes" id="UP000233553"/>
    </source>
</evidence>
<accession>A0A2N0WES6</accession>
<proteinExistence type="predicted"/>
<organism evidence="1 2">
    <name type="scientific">Acinetobacter proteolyticus</name>
    <dbReference type="NCBI Taxonomy" id="1776741"/>
    <lineage>
        <taxon>Bacteria</taxon>
        <taxon>Pseudomonadati</taxon>
        <taxon>Pseudomonadota</taxon>
        <taxon>Gammaproteobacteria</taxon>
        <taxon>Moraxellales</taxon>
        <taxon>Moraxellaceae</taxon>
        <taxon>Acinetobacter</taxon>
    </lineage>
</organism>
<protein>
    <submittedName>
        <fullName evidence="1">Uncharacterized protein</fullName>
    </submittedName>
</protein>
<reference evidence="1 2" key="1">
    <citation type="submission" date="2017-12" db="EMBL/GenBank/DDBJ databases">
        <title>Draft Genome sequences of multiple microbial strains isolated from spacecraft associated surfaces.</title>
        <authorList>
            <person name="Seuylemezian A."/>
            <person name="Vaishampayan P."/>
            <person name="Venkateswaran K."/>
        </authorList>
    </citation>
    <scope>NUCLEOTIDE SEQUENCE [LARGE SCALE GENOMIC DNA]</scope>
    <source>
        <strain evidence="1 2">2P01AA</strain>
    </source>
</reference>
<dbReference type="Proteomes" id="UP000233553">
    <property type="component" value="Unassembled WGS sequence"/>
</dbReference>
<evidence type="ECO:0000313" key="1">
    <source>
        <dbReference type="EMBL" id="PKF33391.1"/>
    </source>
</evidence>
<gene>
    <name evidence="1" type="ORF">CW311_11340</name>
</gene>
<comment type="caution">
    <text evidence="1">The sequence shown here is derived from an EMBL/GenBank/DDBJ whole genome shotgun (WGS) entry which is preliminary data.</text>
</comment>
<sequence>MDKIVELSDLKAACGVEFFKIHRLPEQTIASLNMDIREAPNFIKKTKADFVLVRQVSIIDKIREVVDDFNNKDEFFIRVLKKAQDEVLELINNHPDSSNDQYKRLIEEQKQIESFVNSNILSEIIEYEIFIPFQGLNYTFGNLKIDWKIEQNTLIKARRKVFSESLKSLLK</sequence>